<evidence type="ECO:0000256" key="8">
    <source>
        <dbReference type="ARBA" id="ARBA00023004"/>
    </source>
</evidence>
<dbReference type="AlphaFoldDB" id="A0A4S2H0Z0"/>
<gene>
    <name evidence="19" type="ORF">E5163_08010</name>
</gene>
<evidence type="ECO:0000259" key="17">
    <source>
        <dbReference type="Pfam" id="PF00593"/>
    </source>
</evidence>
<dbReference type="InterPro" id="IPR039426">
    <property type="entry name" value="TonB-dep_rcpt-like"/>
</dbReference>
<evidence type="ECO:0000256" key="3">
    <source>
        <dbReference type="ARBA" id="ARBA00022448"/>
    </source>
</evidence>
<feature type="domain" description="TonB-dependent receptor plug" evidence="18">
    <location>
        <begin position="54"/>
        <end position="153"/>
    </location>
</feature>
<evidence type="ECO:0000259" key="18">
    <source>
        <dbReference type="Pfam" id="PF07715"/>
    </source>
</evidence>
<proteinExistence type="inferred from homology"/>
<dbReference type="GO" id="GO:0015344">
    <property type="term" value="F:siderophore uptake transmembrane transporter activity"/>
    <property type="evidence" value="ECO:0007669"/>
    <property type="project" value="TreeGrafter"/>
</dbReference>
<dbReference type="GO" id="GO:0009279">
    <property type="term" value="C:cell outer membrane"/>
    <property type="evidence" value="ECO:0007669"/>
    <property type="project" value="UniProtKB-SubCell"/>
</dbReference>
<evidence type="ECO:0000256" key="14">
    <source>
        <dbReference type="PROSITE-ProRule" id="PRU01360"/>
    </source>
</evidence>
<dbReference type="CDD" id="cd01347">
    <property type="entry name" value="ligand_gated_channel"/>
    <property type="match status" value="1"/>
</dbReference>
<keyword evidence="13 14" id="KW-0998">Cell outer membrane</keyword>
<evidence type="ECO:0000313" key="19">
    <source>
        <dbReference type="EMBL" id="TGY89063.1"/>
    </source>
</evidence>
<dbReference type="OrthoDB" id="9760333at2"/>
<dbReference type="EMBL" id="SRXW01000002">
    <property type="protein sequence ID" value="TGY89063.1"/>
    <property type="molecule type" value="Genomic_DNA"/>
</dbReference>
<evidence type="ECO:0000256" key="1">
    <source>
        <dbReference type="ARBA" id="ARBA00004571"/>
    </source>
</evidence>
<keyword evidence="3 14" id="KW-0813">Transport</keyword>
<evidence type="ECO:0000256" key="2">
    <source>
        <dbReference type="ARBA" id="ARBA00009810"/>
    </source>
</evidence>
<dbReference type="NCBIfam" id="TIGR01783">
    <property type="entry name" value="TonB-siderophor"/>
    <property type="match status" value="1"/>
</dbReference>
<keyword evidence="5" id="KW-0410">Iron transport</keyword>
<dbReference type="InterPro" id="IPR010105">
    <property type="entry name" value="TonB_sidphr_rcpt"/>
</dbReference>
<evidence type="ECO:0000256" key="4">
    <source>
        <dbReference type="ARBA" id="ARBA00022452"/>
    </source>
</evidence>
<protein>
    <submittedName>
        <fullName evidence="19">TonB-dependent siderophore receptor</fullName>
    </submittedName>
</protein>
<evidence type="ECO:0000256" key="11">
    <source>
        <dbReference type="ARBA" id="ARBA00023136"/>
    </source>
</evidence>
<dbReference type="InterPro" id="IPR036942">
    <property type="entry name" value="Beta-barrel_TonB_sf"/>
</dbReference>
<comment type="similarity">
    <text evidence="2 14 15">Belongs to the TonB-dependent receptor family.</text>
</comment>
<keyword evidence="12 19" id="KW-0675">Receptor</keyword>
<sequence length="711" mass="77959">MSFARASLRSVLAAGVSLLALPVAFANADAEPEDVIVVQGSVIETTAGKTGVPIAETARSISVESLQDILDKGALDLDDAFLYTPGAFGQVYGFDTRGDWIKVRGLDVPEYQDGLQSHFGFYNDTRPEIFFLQQVEILRGPAAVLYGQGSPGGLVNVVTKRPEFDPSSQLMLEVGNFNRRQVGVDFTGPVPGTNDTLAFRLLGLVRESDTQINFVQDDALAVSPSLTWRPNDRSQITLIANYQERRGDAGHQFLHLEGTHEPAPNGEFIDPDFYAGEPDFNRFDMTSGSLTLLGSYDLNANVTLEVTSRYTASGADYNQAWPSYIGGNRWVFNPDGSLYGNGTVPRTFYRSDAWTQQFGTDARLRAEFTTGRAEHRLLAGAFYQDVTTENDFAYAYALGYDFATGGPDAGFGDAFWINMFDPEYGNFPDEATLDRFWFDAPVNSTEDMGLYVHDHIELDNWRFTLGLRSDRVETDNGYTTQEDDAVSATAAVMYRFENGVMPYVSYAESFEPIVGTAFDGSPFDPEEGTQYELGVKYEPGSFPGLISFAVFDIEQSNLLQPDANNPGFSVQTGEVRVQGAELEALAALGDFTVEFNASQLNSENAAGFNLASVPDHQVSAWLGYRPSGAWQGFKSGLGVRYVGDSHDGADAVTTDGYTLVDAMVGYEAEAWDLTLSVRNLFDEEYFATCLSRGDCFPGVERTAVARLTYSF</sequence>
<feature type="chain" id="PRO_5020592568" evidence="16">
    <location>
        <begin position="29"/>
        <end position="711"/>
    </location>
</feature>
<dbReference type="InterPro" id="IPR000531">
    <property type="entry name" value="Beta-barrel_TonB"/>
</dbReference>
<dbReference type="PANTHER" id="PTHR32552:SF68">
    <property type="entry name" value="FERRICHROME OUTER MEMBRANE TRANSPORTER_PHAGE RECEPTOR"/>
    <property type="match status" value="1"/>
</dbReference>
<keyword evidence="8" id="KW-0408">Iron</keyword>
<comment type="subcellular location">
    <subcellularLocation>
        <location evidence="1 14">Cell outer membrane</location>
        <topology evidence="1 14">Multi-pass membrane protein</topology>
    </subcellularLocation>
</comment>
<dbReference type="SUPFAM" id="SSF56935">
    <property type="entry name" value="Porins"/>
    <property type="match status" value="1"/>
</dbReference>
<keyword evidence="6 14" id="KW-0812">Transmembrane</keyword>
<name>A0A4S2H0Z0_9PROT</name>
<evidence type="ECO:0000256" key="5">
    <source>
        <dbReference type="ARBA" id="ARBA00022496"/>
    </source>
</evidence>
<dbReference type="Gene3D" id="2.40.170.20">
    <property type="entry name" value="TonB-dependent receptor, beta-barrel domain"/>
    <property type="match status" value="1"/>
</dbReference>
<dbReference type="InterPro" id="IPR037066">
    <property type="entry name" value="Plug_dom_sf"/>
</dbReference>
<feature type="signal peptide" evidence="16">
    <location>
        <begin position="1"/>
        <end position="28"/>
    </location>
</feature>
<dbReference type="PROSITE" id="PS52016">
    <property type="entry name" value="TONB_DEPENDENT_REC_3"/>
    <property type="match status" value="1"/>
</dbReference>
<dbReference type="Pfam" id="PF07715">
    <property type="entry name" value="Plug"/>
    <property type="match status" value="1"/>
</dbReference>
<evidence type="ECO:0000256" key="15">
    <source>
        <dbReference type="RuleBase" id="RU003357"/>
    </source>
</evidence>
<evidence type="ECO:0000256" key="6">
    <source>
        <dbReference type="ARBA" id="ARBA00022692"/>
    </source>
</evidence>
<evidence type="ECO:0000256" key="9">
    <source>
        <dbReference type="ARBA" id="ARBA00023065"/>
    </source>
</evidence>
<dbReference type="Proteomes" id="UP000308054">
    <property type="component" value="Unassembled WGS sequence"/>
</dbReference>
<dbReference type="Gene3D" id="2.170.130.10">
    <property type="entry name" value="TonB-dependent receptor, plug domain"/>
    <property type="match status" value="1"/>
</dbReference>
<keyword evidence="11 14" id="KW-0472">Membrane</keyword>
<dbReference type="RefSeq" id="WP_135995602.1">
    <property type="nucleotide sequence ID" value="NZ_CP071057.1"/>
</dbReference>
<keyword evidence="4 14" id="KW-1134">Transmembrane beta strand</keyword>
<accession>A0A4S2H0Z0</accession>
<dbReference type="PANTHER" id="PTHR32552">
    <property type="entry name" value="FERRICHROME IRON RECEPTOR-RELATED"/>
    <property type="match status" value="1"/>
</dbReference>
<keyword evidence="20" id="KW-1185">Reference proteome</keyword>
<evidence type="ECO:0000256" key="16">
    <source>
        <dbReference type="SAM" id="SignalP"/>
    </source>
</evidence>
<dbReference type="InterPro" id="IPR012910">
    <property type="entry name" value="Plug_dom"/>
</dbReference>
<keyword evidence="9" id="KW-0406">Ion transport</keyword>
<dbReference type="GO" id="GO:0038023">
    <property type="term" value="F:signaling receptor activity"/>
    <property type="evidence" value="ECO:0007669"/>
    <property type="project" value="InterPro"/>
</dbReference>
<keyword evidence="7 16" id="KW-0732">Signal</keyword>
<evidence type="ECO:0000256" key="7">
    <source>
        <dbReference type="ARBA" id="ARBA00022729"/>
    </source>
</evidence>
<evidence type="ECO:0000256" key="12">
    <source>
        <dbReference type="ARBA" id="ARBA00023170"/>
    </source>
</evidence>
<organism evidence="19 20">
    <name type="scientific">Marinicauda algicola</name>
    <dbReference type="NCBI Taxonomy" id="2029849"/>
    <lineage>
        <taxon>Bacteria</taxon>
        <taxon>Pseudomonadati</taxon>
        <taxon>Pseudomonadota</taxon>
        <taxon>Alphaproteobacteria</taxon>
        <taxon>Maricaulales</taxon>
        <taxon>Maricaulaceae</taxon>
        <taxon>Marinicauda</taxon>
    </lineage>
</organism>
<feature type="domain" description="TonB-dependent receptor-like beta-barrel" evidence="17">
    <location>
        <begin position="228"/>
        <end position="680"/>
    </location>
</feature>
<evidence type="ECO:0000256" key="10">
    <source>
        <dbReference type="ARBA" id="ARBA00023077"/>
    </source>
</evidence>
<dbReference type="Pfam" id="PF00593">
    <property type="entry name" value="TonB_dep_Rec_b-barrel"/>
    <property type="match status" value="1"/>
</dbReference>
<dbReference type="GO" id="GO:0015891">
    <property type="term" value="P:siderophore transport"/>
    <property type="evidence" value="ECO:0007669"/>
    <property type="project" value="InterPro"/>
</dbReference>
<reference evidence="19 20" key="1">
    <citation type="journal article" date="2017" name="Int. J. Syst. Evol. Microbiol.">
        <title>Marinicauda algicola sp. nov., isolated from a marine red alga Rhodosorus marinus.</title>
        <authorList>
            <person name="Jeong S.E."/>
            <person name="Jeon S.H."/>
            <person name="Chun B.H."/>
            <person name="Kim D.W."/>
            <person name="Jeon C.O."/>
        </authorList>
    </citation>
    <scope>NUCLEOTIDE SEQUENCE [LARGE SCALE GENOMIC DNA]</scope>
    <source>
        <strain evidence="19 20">JCM 31718</strain>
    </source>
</reference>
<evidence type="ECO:0000313" key="20">
    <source>
        <dbReference type="Proteomes" id="UP000308054"/>
    </source>
</evidence>
<comment type="caution">
    <text evidence="19">The sequence shown here is derived from an EMBL/GenBank/DDBJ whole genome shotgun (WGS) entry which is preliminary data.</text>
</comment>
<keyword evidence="10 15" id="KW-0798">TonB box</keyword>
<evidence type="ECO:0000256" key="13">
    <source>
        <dbReference type="ARBA" id="ARBA00023237"/>
    </source>
</evidence>